<organism evidence="1">
    <name type="scientific">viral metagenome</name>
    <dbReference type="NCBI Taxonomy" id="1070528"/>
    <lineage>
        <taxon>unclassified sequences</taxon>
        <taxon>metagenomes</taxon>
        <taxon>organismal metagenomes</taxon>
    </lineage>
</organism>
<proteinExistence type="predicted"/>
<accession>A0A6C0KVX5</accession>
<sequence>MLLRLYQYVMVLCILYQLIRVTALFFTVDMATLTPSYTDGEIQYYPGGPSLSNQHIFHMRMVIDSTIAKYNPGLEFTLFFTNGKNMTNKEKSWIDFFPPNSDDTDILSAPSFDGMSSIFLTTNTQSVTLKSDGDAFRVTSTGPSAWTLSSYD</sequence>
<reference evidence="1" key="1">
    <citation type="journal article" date="2020" name="Nature">
        <title>Giant virus diversity and host interactions through global metagenomics.</title>
        <authorList>
            <person name="Schulz F."/>
            <person name="Roux S."/>
            <person name="Paez-Espino D."/>
            <person name="Jungbluth S."/>
            <person name="Walsh D.A."/>
            <person name="Denef V.J."/>
            <person name="McMahon K.D."/>
            <person name="Konstantinidis K.T."/>
            <person name="Eloe-Fadrosh E.A."/>
            <person name="Kyrpides N.C."/>
            <person name="Woyke T."/>
        </authorList>
    </citation>
    <scope>NUCLEOTIDE SEQUENCE</scope>
    <source>
        <strain evidence="1">GVMAG-S-3300013286-35</strain>
    </source>
</reference>
<dbReference type="EMBL" id="MN740996">
    <property type="protein sequence ID" value="QHU22115.1"/>
    <property type="molecule type" value="Genomic_DNA"/>
</dbReference>
<name>A0A6C0KVX5_9ZZZZ</name>
<evidence type="ECO:0000313" key="1">
    <source>
        <dbReference type="EMBL" id="QHU22115.1"/>
    </source>
</evidence>
<dbReference type="AlphaFoldDB" id="A0A6C0KVX5"/>
<protein>
    <submittedName>
        <fullName evidence="1">Uncharacterized protein</fullName>
    </submittedName>
</protein>